<comment type="caution">
    <text evidence="6">The sequence shown here is derived from an EMBL/GenBank/DDBJ whole genome shotgun (WGS) entry which is preliminary data.</text>
</comment>
<organism evidence="6 7">
    <name type="scientific">Helicobacter ganmani</name>
    <dbReference type="NCBI Taxonomy" id="60246"/>
    <lineage>
        <taxon>Bacteria</taxon>
        <taxon>Pseudomonadati</taxon>
        <taxon>Campylobacterota</taxon>
        <taxon>Epsilonproteobacteria</taxon>
        <taxon>Campylobacterales</taxon>
        <taxon>Helicobacteraceae</taxon>
        <taxon>Helicobacter</taxon>
    </lineage>
</organism>
<dbReference type="Gene3D" id="2.40.10.240">
    <property type="entry name" value="QueA-like"/>
    <property type="match status" value="1"/>
</dbReference>
<evidence type="ECO:0000313" key="7">
    <source>
        <dbReference type="Proteomes" id="UP000256650"/>
    </source>
</evidence>
<keyword evidence="3 5" id="KW-0949">S-adenosyl-L-methionine</keyword>
<dbReference type="InterPro" id="IPR042119">
    <property type="entry name" value="QueA_dom2"/>
</dbReference>
<sequence length="369" mass="42365">MRELQLKSYDYILPKERIATYPIVPKEEAKLLVYERASDKITHTTFKDFANFLPQDTLLVFNNTKVLPARLYGTKVVQDSKNPNTKGAKIEALFHKEITPNVYLMQFKGRLKVGLLVAFEGGIFARILKDNQDSTLGAGFKEAEFFRIPQKNLQNYLQSFSKTLESPLNREEFFEFLEHFGHIPLPPYLKRQDTQADKKDYQSVFAKHLGAIAAPTASLHFSEESYKNLKQNFQNTEITLHVGAGTFVGVQSENILEHKMHKEYFFISQDSADKIYQASHITAIGTTATRVIEEFARNGKLRGECDLFLHPQNKPRKTNALLTNFHLPKTTLLMLVASFVSLDTMQRLYKEAIARNYRFYSYGDGMLIL</sequence>
<dbReference type="NCBIfam" id="TIGR00113">
    <property type="entry name" value="queA"/>
    <property type="match status" value="1"/>
</dbReference>
<evidence type="ECO:0000256" key="5">
    <source>
        <dbReference type="HAMAP-Rule" id="MF_00113"/>
    </source>
</evidence>
<reference evidence="6 7" key="1">
    <citation type="submission" date="2018-04" db="EMBL/GenBank/DDBJ databases">
        <title>Novel Campyloabacter and Helicobacter Species and Strains.</title>
        <authorList>
            <person name="Mannion A.J."/>
            <person name="Shen Z."/>
            <person name="Fox J.G."/>
        </authorList>
    </citation>
    <scope>NUCLEOTIDE SEQUENCE [LARGE SCALE GENOMIC DNA]</scope>
    <source>
        <strain evidence="6 7">MIT 99-5101</strain>
    </source>
</reference>
<dbReference type="Gene3D" id="3.40.1780.10">
    <property type="entry name" value="QueA-like"/>
    <property type="match status" value="1"/>
</dbReference>
<dbReference type="PANTHER" id="PTHR30307">
    <property type="entry name" value="S-ADENOSYLMETHIONINE:TRNA RIBOSYLTRANSFERASE-ISOMERASE"/>
    <property type="match status" value="1"/>
</dbReference>
<dbReference type="AlphaFoldDB" id="A0A3D8ICZ6"/>
<keyword evidence="2 5" id="KW-0808">Transferase</keyword>
<dbReference type="InterPro" id="IPR003699">
    <property type="entry name" value="QueA"/>
</dbReference>
<dbReference type="Pfam" id="PF02547">
    <property type="entry name" value="Queuosine_synth"/>
    <property type="match status" value="1"/>
</dbReference>
<dbReference type="InterPro" id="IPR042118">
    <property type="entry name" value="QueA_dom1"/>
</dbReference>
<dbReference type="SUPFAM" id="SSF111337">
    <property type="entry name" value="QueA-like"/>
    <property type="match status" value="1"/>
</dbReference>
<dbReference type="EMBL" id="NXLS01000004">
    <property type="protein sequence ID" value="RDU63029.1"/>
    <property type="molecule type" value="Genomic_DNA"/>
</dbReference>
<dbReference type="OrthoDB" id="9805933at2"/>
<keyword evidence="6" id="KW-0413">Isomerase</keyword>
<dbReference type="NCBIfam" id="NF001140">
    <property type="entry name" value="PRK00147.1"/>
    <property type="match status" value="1"/>
</dbReference>
<accession>A0A3D8ICZ6</accession>
<dbReference type="GeneID" id="82535696"/>
<comment type="subcellular location">
    <subcellularLocation>
        <location evidence="5">Cytoplasm</location>
    </subcellularLocation>
</comment>
<dbReference type="EC" id="2.4.99.17" evidence="5"/>
<evidence type="ECO:0000256" key="1">
    <source>
        <dbReference type="ARBA" id="ARBA00022490"/>
    </source>
</evidence>
<evidence type="ECO:0000256" key="3">
    <source>
        <dbReference type="ARBA" id="ARBA00022691"/>
    </source>
</evidence>
<comment type="subunit">
    <text evidence="5">Monomer.</text>
</comment>
<keyword evidence="1 5" id="KW-0963">Cytoplasm</keyword>
<dbReference type="InterPro" id="IPR036100">
    <property type="entry name" value="QueA_sf"/>
</dbReference>
<dbReference type="GO" id="GO:0005737">
    <property type="term" value="C:cytoplasm"/>
    <property type="evidence" value="ECO:0007669"/>
    <property type="project" value="UniProtKB-SubCell"/>
</dbReference>
<dbReference type="PANTHER" id="PTHR30307:SF0">
    <property type="entry name" value="S-ADENOSYLMETHIONINE:TRNA RIBOSYLTRANSFERASE-ISOMERASE"/>
    <property type="match status" value="1"/>
</dbReference>
<evidence type="ECO:0000313" key="6">
    <source>
        <dbReference type="EMBL" id="RDU63029.1"/>
    </source>
</evidence>
<keyword evidence="4 5" id="KW-0671">Queuosine biosynthesis</keyword>
<dbReference type="GO" id="GO:0008616">
    <property type="term" value="P:tRNA queuosine(34) biosynthetic process"/>
    <property type="evidence" value="ECO:0007669"/>
    <property type="project" value="UniProtKB-UniRule"/>
</dbReference>
<comment type="function">
    <text evidence="5">Transfers and isomerizes the ribose moiety from AdoMet to the 7-aminomethyl group of 7-deazaguanine (preQ1-tRNA) to give epoxyqueuosine (oQ-tRNA).</text>
</comment>
<dbReference type="RefSeq" id="WP_115551563.1">
    <property type="nucleotide sequence ID" value="NZ_CAOOSM010000005.1"/>
</dbReference>
<evidence type="ECO:0000256" key="4">
    <source>
        <dbReference type="ARBA" id="ARBA00022785"/>
    </source>
</evidence>
<proteinExistence type="inferred from homology"/>
<comment type="pathway">
    <text evidence="5">tRNA modification; tRNA-queuosine biosynthesis.</text>
</comment>
<evidence type="ECO:0000256" key="2">
    <source>
        <dbReference type="ARBA" id="ARBA00022679"/>
    </source>
</evidence>
<comment type="similarity">
    <text evidence="5">Belongs to the QueA family.</text>
</comment>
<dbReference type="UniPathway" id="UPA00392"/>
<comment type="catalytic activity">
    <reaction evidence="5">
        <text>7-aminomethyl-7-carbaguanosine(34) in tRNA + S-adenosyl-L-methionine = epoxyqueuosine(34) in tRNA + adenine + L-methionine + 2 H(+)</text>
        <dbReference type="Rhea" id="RHEA:32155"/>
        <dbReference type="Rhea" id="RHEA-COMP:10342"/>
        <dbReference type="Rhea" id="RHEA-COMP:18582"/>
        <dbReference type="ChEBI" id="CHEBI:15378"/>
        <dbReference type="ChEBI" id="CHEBI:16708"/>
        <dbReference type="ChEBI" id="CHEBI:57844"/>
        <dbReference type="ChEBI" id="CHEBI:59789"/>
        <dbReference type="ChEBI" id="CHEBI:82833"/>
        <dbReference type="ChEBI" id="CHEBI:194443"/>
        <dbReference type="EC" id="2.4.99.17"/>
    </reaction>
</comment>
<protein>
    <recommendedName>
        <fullName evidence="5">S-adenosylmethionine:tRNA ribosyltransferase-isomerase</fullName>
        <ecNumber evidence="5">2.4.99.17</ecNumber>
    </recommendedName>
    <alternativeName>
        <fullName evidence="5">Queuosine biosynthesis protein QueA</fullName>
    </alternativeName>
</protein>
<name>A0A3D8ICZ6_9HELI</name>
<dbReference type="HAMAP" id="MF_00113">
    <property type="entry name" value="QueA"/>
    <property type="match status" value="1"/>
</dbReference>
<gene>
    <name evidence="5" type="primary">queA</name>
    <name evidence="6" type="ORF">CQA43_05265</name>
</gene>
<keyword evidence="7" id="KW-1185">Reference proteome</keyword>
<dbReference type="Proteomes" id="UP000256650">
    <property type="component" value="Unassembled WGS sequence"/>
</dbReference>
<dbReference type="GO" id="GO:0051075">
    <property type="term" value="F:S-adenosylmethionine:tRNA ribosyltransferase-isomerase activity"/>
    <property type="evidence" value="ECO:0007669"/>
    <property type="project" value="UniProtKB-EC"/>
</dbReference>